<sequence>MISEHEDDPVVMTKVGHRKRLPQREWSNKFSIAERGSTRTKVVFDGGRQLPPDLMSWRRTQSGCLRQLGRRKKILAVTFRLHASYKYADECSPR</sequence>
<dbReference type="Proteomes" id="UP001367676">
    <property type="component" value="Unassembled WGS sequence"/>
</dbReference>
<reference evidence="1 2" key="1">
    <citation type="submission" date="2024-03" db="EMBL/GenBank/DDBJ databases">
        <title>Adaptation during the transition from Ophiocordyceps entomopathogen to insect associate is accompanied by gene loss and intensified selection.</title>
        <authorList>
            <person name="Ward C.M."/>
            <person name="Onetto C.A."/>
            <person name="Borneman A.R."/>
        </authorList>
    </citation>
    <scope>NUCLEOTIDE SEQUENCE [LARGE SCALE GENOMIC DNA]</scope>
    <source>
        <strain evidence="1">AWRI1</strain>
        <tissue evidence="1">Single Adult Female</tissue>
    </source>
</reference>
<accession>A0AAN9TKK8</accession>
<keyword evidence="2" id="KW-1185">Reference proteome</keyword>
<organism evidence="1 2">
    <name type="scientific">Parthenolecanium corni</name>
    <dbReference type="NCBI Taxonomy" id="536013"/>
    <lineage>
        <taxon>Eukaryota</taxon>
        <taxon>Metazoa</taxon>
        <taxon>Ecdysozoa</taxon>
        <taxon>Arthropoda</taxon>
        <taxon>Hexapoda</taxon>
        <taxon>Insecta</taxon>
        <taxon>Pterygota</taxon>
        <taxon>Neoptera</taxon>
        <taxon>Paraneoptera</taxon>
        <taxon>Hemiptera</taxon>
        <taxon>Sternorrhyncha</taxon>
        <taxon>Coccoidea</taxon>
        <taxon>Coccidae</taxon>
        <taxon>Parthenolecanium</taxon>
    </lineage>
</organism>
<comment type="caution">
    <text evidence="1">The sequence shown here is derived from an EMBL/GenBank/DDBJ whole genome shotgun (WGS) entry which is preliminary data.</text>
</comment>
<protein>
    <submittedName>
        <fullName evidence="1">Uncharacterized protein</fullName>
    </submittedName>
</protein>
<name>A0AAN9TKK8_9HEMI</name>
<dbReference type="EMBL" id="JBBCAQ010000019">
    <property type="protein sequence ID" value="KAK7595208.1"/>
    <property type="molecule type" value="Genomic_DNA"/>
</dbReference>
<evidence type="ECO:0000313" key="2">
    <source>
        <dbReference type="Proteomes" id="UP001367676"/>
    </source>
</evidence>
<evidence type="ECO:0000313" key="1">
    <source>
        <dbReference type="EMBL" id="KAK7595208.1"/>
    </source>
</evidence>
<gene>
    <name evidence="1" type="ORF">V9T40_001641</name>
</gene>
<proteinExistence type="predicted"/>
<dbReference type="AlphaFoldDB" id="A0AAN9TKK8"/>